<organism evidence="1 2">
    <name type="scientific">Punica granatum</name>
    <name type="common">Pomegranate</name>
    <dbReference type="NCBI Taxonomy" id="22663"/>
    <lineage>
        <taxon>Eukaryota</taxon>
        <taxon>Viridiplantae</taxon>
        <taxon>Streptophyta</taxon>
        <taxon>Embryophyta</taxon>
        <taxon>Tracheophyta</taxon>
        <taxon>Spermatophyta</taxon>
        <taxon>Magnoliopsida</taxon>
        <taxon>eudicotyledons</taxon>
        <taxon>Gunneridae</taxon>
        <taxon>Pentapetalae</taxon>
        <taxon>rosids</taxon>
        <taxon>malvids</taxon>
        <taxon>Myrtales</taxon>
        <taxon>Lythraceae</taxon>
        <taxon>Punica</taxon>
    </lineage>
</organism>
<evidence type="ECO:0000313" key="1">
    <source>
        <dbReference type="EMBL" id="OWM83496.1"/>
    </source>
</evidence>
<reference evidence="2" key="1">
    <citation type="journal article" date="2017" name="Plant J.">
        <title>The pomegranate (Punica granatum L.) genome and the genomics of punicalagin biosynthesis.</title>
        <authorList>
            <person name="Qin G."/>
            <person name="Xu C."/>
            <person name="Ming R."/>
            <person name="Tang H."/>
            <person name="Guyot R."/>
            <person name="Kramer E.M."/>
            <person name="Hu Y."/>
            <person name="Yi X."/>
            <person name="Qi Y."/>
            <person name="Xu X."/>
            <person name="Gao Z."/>
            <person name="Pan H."/>
            <person name="Jian J."/>
            <person name="Tian Y."/>
            <person name="Yue Z."/>
            <person name="Xu Y."/>
        </authorList>
    </citation>
    <scope>NUCLEOTIDE SEQUENCE [LARGE SCALE GENOMIC DNA]</scope>
    <source>
        <strain evidence="2">cv. Dabenzi</strain>
    </source>
</reference>
<dbReference type="Proteomes" id="UP000197138">
    <property type="component" value="Unassembled WGS sequence"/>
</dbReference>
<accession>A0A218XFJ9</accession>
<sequence length="112" mass="12324">MKYTVKISLAQIISLTCTKTEKKQQANRVKLAAHKLQNLRNIVIFPSIQRHSYTNAGLDNRGFSDSAPVNCLLGLDDDAAIIQANSADSGRDEKGLKPGRTSFLSPIHQCTR</sequence>
<gene>
    <name evidence="1" type="ORF">CDL15_Pgr012977</name>
</gene>
<evidence type="ECO:0000313" key="2">
    <source>
        <dbReference type="Proteomes" id="UP000197138"/>
    </source>
</evidence>
<proteinExistence type="predicted"/>
<dbReference type="AlphaFoldDB" id="A0A218XFJ9"/>
<comment type="caution">
    <text evidence="1">The sequence shown here is derived from an EMBL/GenBank/DDBJ whole genome shotgun (WGS) entry which is preliminary data.</text>
</comment>
<name>A0A218XFJ9_PUNGR</name>
<protein>
    <submittedName>
        <fullName evidence="1">Uncharacterized protein</fullName>
    </submittedName>
</protein>
<dbReference type="EMBL" id="MTKT01001932">
    <property type="protein sequence ID" value="OWM83496.1"/>
    <property type="molecule type" value="Genomic_DNA"/>
</dbReference>